<evidence type="ECO:0000256" key="6">
    <source>
        <dbReference type="ARBA" id="ARBA00023128"/>
    </source>
</evidence>
<evidence type="ECO:0000256" key="11">
    <source>
        <dbReference type="SAM" id="MobiDB-lite"/>
    </source>
</evidence>
<keyword evidence="10" id="KW-1015">Disulfide bond</keyword>
<dbReference type="InterPro" id="IPR036249">
    <property type="entry name" value="Thioredoxin-like_sf"/>
</dbReference>
<dbReference type="Gene3D" id="3.40.30.10">
    <property type="entry name" value="Glutaredoxin"/>
    <property type="match status" value="1"/>
</dbReference>
<evidence type="ECO:0000256" key="3">
    <source>
        <dbReference type="ARBA" id="ARBA00022723"/>
    </source>
</evidence>
<dbReference type="RefSeq" id="XP_025380040.1">
    <property type="nucleotide sequence ID" value="XM_025520278.1"/>
</dbReference>
<comment type="subcellular location">
    <subcellularLocation>
        <location evidence="1 8">Mitochondrion inner membrane</location>
    </subcellularLocation>
</comment>
<dbReference type="CDD" id="cd02968">
    <property type="entry name" value="SCO"/>
    <property type="match status" value="1"/>
</dbReference>
<feature type="region of interest" description="Disordered" evidence="11">
    <location>
        <begin position="16"/>
        <end position="48"/>
    </location>
</feature>
<dbReference type="GO" id="GO:0006878">
    <property type="term" value="P:intracellular copper ion homeostasis"/>
    <property type="evidence" value="ECO:0007669"/>
    <property type="project" value="UniProtKB-UniRule"/>
</dbReference>
<evidence type="ECO:0000256" key="2">
    <source>
        <dbReference type="ARBA" id="ARBA00010996"/>
    </source>
</evidence>
<keyword evidence="7" id="KW-0472">Membrane</keyword>
<dbReference type="STRING" id="215250.A0A316YUR2"/>
<evidence type="ECO:0000256" key="1">
    <source>
        <dbReference type="ARBA" id="ARBA00004273"/>
    </source>
</evidence>
<keyword evidence="6 8" id="KW-0496">Mitochondrion</keyword>
<comment type="similarity">
    <text evidence="2 8">Belongs to the SCO1/2 family.</text>
</comment>
<dbReference type="Proteomes" id="UP000245768">
    <property type="component" value="Unassembled WGS sequence"/>
</dbReference>
<dbReference type="GO" id="GO:0033617">
    <property type="term" value="P:mitochondrial respiratory chain complex IV assembly"/>
    <property type="evidence" value="ECO:0007669"/>
    <property type="project" value="TreeGrafter"/>
</dbReference>
<evidence type="ECO:0000256" key="4">
    <source>
        <dbReference type="ARBA" id="ARBA00022792"/>
    </source>
</evidence>
<evidence type="ECO:0000313" key="13">
    <source>
        <dbReference type="EMBL" id="PWN92842.1"/>
    </source>
</evidence>
<feature type="binding site" evidence="9">
    <location>
        <position position="149"/>
    </location>
    <ligand>
        <name>Cu cation</name>
        <dbReference type="ChEBI" id="CHEBI:23378"/>
    </ligand>
</feature>
<dbReference type="InterPro" id="IPR003782">
    <property type="entry name" value="SCO1/SenC"/>
</dbReference>
<dbReference type="GeneID" id="37042194"/>
<evidence type="ECO:0000313" key="14">
    <source>
        <dbReference type="Proteomes" id="UP000245768"/>
    </source>
</evidence>
<keyword evidence="14" id="KW-1185">Reference proteome</keyword>
<dbReference type="PIRSF" id="PIRSF037736">
    <property type="entry name" value="SCO1"/>
    <property type="match status" value="1"/>
</dbReference>
<dbReference type="GO" id="GO:0005743">
    <property type="term" value="C:mitochondrial inner membrane"/>
    <property type="evidence" value="ECO:0007669"/>
    <property type="project" value="UniProtKB-SubCell"/>
</dbReference>
<dbReference type="Pfam" id="PF02630">
    <property type="entry name" value="SCO1-SenC"/>
    <property type="match status" value="1"/>
</dbReference>
<dbReference type="InterPro" id="IPR013766">
    <property type="entry name" value="Thioredoxin_domain"/>
</dbReference>
<dbReference type="EMBL" id="KZ819634">
    <property type="protein sequence ID" value="PWN92842.1"/>
    <property type="molecule type" value="Genomic_DNA"/>
</dbReference>
<dbReference type="PANTHER" id="PTHR12151:SF5">
    <property type="entry name" value="AT19154P"/>
    <property type="match status" value="1"/>
</dbReference>
<gene>
    <name evidence="13" type="ORF">FA10DRAFT_263590</name>
</gene>
<feature type="domain" description="Thioredoxin" evidence="12">
    <location>
        <begin position="112"/>
        <end position="279"/>
    </location>
</feature>
<dbReference type="GO" id="GO:0016531">
    <property type="term" value="F:copper chaperone activity"/>
    <property type="evidence" value="ECO:0007669"/>
    <property type="project" value="InterPro"/>
</dbReference>
<dbReference type="InParanoid" id="A0A316YUR2"/>
<feature type="binding site" evidence="9">
    <location>
        <position position="240"/>
    </location>
    <ligand>
        <name>Cu cation</name>
        <dbReference type="ChEBI" id="CHEBI:23378"/>
    </ligand>
</feature>
<sequence length="303" mass="33298">MRLALRPAQSARIAAPFVRRTYATSSSDPTPTPPPGPPGGSSREEKAKDREAIGPFNSRAALLFVVTGIGLFAYFSREKAAVQARKRAESDQARVGRPKIGGEFELLMPTPVRPGDEAAAQQQKVEARRVTDEDLKGSFSLVYFGFTNCPDICPEELDKMAHIVENVDDKHGPVINPVFITCDPARDTLLATSIYVSEFHPRLIGLTGPYEAIKAACKAYRVYFSTPPGADPSGDYLVDHSIFFYLMDPDGKFVDAFGRSMGPDEATQKVLGFVDQWKKAGNEIERADAKERILRDASRKVDV</sequence>
<dbReference type="OrthoDB" id="270009at2759"/>
<dbReference type="FunCoup" id="A0A316YUR2">
    <property type="interactions" value="176"/>
</dbReference>
<evidence type="ECO:0000256" key="8">
    <source>
        <dbReference type="PIRNR" id="PIRNR037736"/>
    </source>
</evidence>
<feature type="disulfide bond" description="Redox-active" evidence="10">
    <location>
        <begin position="149"/>
        <end position="153"/>
    </location>
</feature>
<proteinExistence type="inferred from homology"/>
<reference evidence="13 14" key="1">
    <citation type="journal article" date="2018" name="Mol. Biol. Evol.">
        <title>Broad Genomic Sampling Reveals a Smut Pathogenic Ancestry of the Fungal Clade Ustilaginomycotina.</title>
        <authorList>
            <person name="Kijpornyongpan T."/>
            <person name="Mondo S.J."/>
            <person name="Barry K."/>
            <person name="Sandor L."/>
            <person name="Lee J."/>
            <person name="Lipzen A."/>
            <person name="Pangilinan J."/>
            <person name="LaButti K."/>
            <person name="Hainaut M."/>
            <person name="Henrissat B."/>
            <person name="Grigoriev I.V."/>
            <person name="Spatafora J.W."/>
            <person name="Aime M.C."/>
        </authorList>
    </citation>
    <scope>NUCLEOTIDE SEQUENCE [LARGE SCALE GENOMIC DNA]</scope>
    <source>
        <strain evidence="13 14">MCA 4198</strain>
    </source>
</reference>
<keyword evidence="4 8" id="KW-0999">Mitochondrion inner membrane</keyword>
<dbReference type="GO" id="GO:0005507">
    <property type="term" value="F:copper ion binding"/>
    <property type="evidence" value="ECO:0007669"/>
    <property type="project" value="InterPro"/>
</dbReference>
<dbReference type="PANTHER" id="PTHR12151">
    <property type="entry name" value="ELECTRON TRANSPORT PROTIN SCO1/SENC FAMILY MEMBER"/>
    <property type="match status" value="1"/>
</dbReference>
<keyword evidence="3 9" id="KW-0479">Metal-binding</keyword>
<feature type="binding site" evidence="9">
    <location>
        <position position="153"/>
    </location>
    <ligand>
        <name>Cu cation</name>
        <dbReference type="ChEBI" id="CHEBI:23378"/>
    </ligand>
</feature>
<dbReference type="AlphaFoldDB" id="A0A316YUR2"/>
<protein>
    <submittedName>
        <fullName evidence="13">Putative SCO1-involved in stabilization of Cox1p and Cox2p</fullName>
    </submittedName>
</protein>
<accession>A0A316YUR2</accession>
<organism evidence="13 14">
    <name type="scientific">Acaromyces ingoldii</name>
    <dbReference type="NCBI Taxonomy" id="215250"/>
    <lineage>
        <taxon>Eukaryota</taxon>
        <taxon>Fungi</taxon>
        <taxon>Dikarya</taxon>
        <taxon>Basidiomycota</taxon>
        <taxon>Ustilaginomycotina</taxon>
        <taxon>Exobasidiomycetes</taxon>
        <taxon>Exobasidiales</taxon>
        <taxon>Cryptobasidiaceae</taxon>
        <taxon>Acaromyces</taxon>
    </lineage>
</organism>
<dbReference type="PROSITE" id="PS51352">
    <property type="entry name" value="THIOREDOXIN_2"/>
    <property type="match status" value="1"/>
</dbReference>
<dbReference type="SUPFAM" id="SSF52833">
    <property type="entry name" value="Thioredoxin-like"/>
    <property type="match status" value="1"/>
</dbReference>
<dbReference type="FunFam" id="3.40.30.10:FF:000013">
    <property type="entry name" value="Blast:Protein SCO1 homolog, mitochondrial"/>
    <property type="match status" value="1"/>
</dbReference>
<evidence type="ECO:0000259" key="12">
    <source>
        <dbReference type="PROSITE" id="PS51352"/>
    </source>
</evidence>
<evidence type="ECO:0000256" key="7">
    <source>
        <dbReference type="ARBA" id="ARBA00023136"/>
    </source>
</evidence>
<name>A0A316YUR2_9BASI</name>
<dbReference type="InterPro" id="IPR017276">
    <property type="entry name" value="Synth_of_cyt-c-oxidase_Sco1/2"/>
</dbReference>
<keyword evidence="5 9" id="KW-0186">Copper</keyword>
<evidence type="ECO:0000256" key="5">
    <source>
        <dbReference type="ARBA" id="ARBA00023008"/>
    </source>
</evidence>
<evidence type="ECO:0000256" key="9">
    <source>
        <dbReference type="PIRSR" id="PIRSR037736-1"/>
    </source>
</evidence>
<evidence type="ECO:0000256" key="10">
    <source>
        <dbReference type="PIRSR" id="PIRSR603782-2"/>
    </source>
</evidence>